<evidence type="ECO:0000313" key="8">
    <source>
        <dbReference type="Proteomes" id="UP001597052"/>
    </source>
</evidence>
<proteinExistence type="predicted"/>
<dbReference type="RefSeq" id="WP_256395290.1">
    <property type="nucleotide sequence ID" value="NZ_JANHDJ010000002.1"/>
</dbReference>
<gene>
    <name evidence="7" type="ORF">ACFSBW_10700</name>
</gene>
<keyword evidence="2 5" id="KW-0812">Transmembrane</keyword>
<evidence type="ECO:0000313" key="7">
    <source>
        <dbReference type="EMBL" id="MFD1642340.1"/>
    </source>
</evidence>
<feature type="transmembrane region" description="Helical" evidence="5">
    <location>
        <begin position="46"/>
        <end position="64"/>
    </location>
</feature>
<evidence type="ECO:0000259" key="6">
    <source>
        <dbReference type="Pfam" id="PF04893"/>
    </source>
</evidence>
<feature type="domain" description="Yip1" evidence="6">
    <location>
        <begin position="25"/>
        <end position="192"/>
    </location>
</feature>
<name>A0ABD6D955_9EURY</name>
<feature type="transmembrane region" description="Helical" evidence="5">
    <location>
        <begin position="138"/>
        <end position="165"/>
    </location>
</feature>
<dbReference type="EMBL" id="JBHUDM010000002">
    <property type="protein sequence ID" value="MFD1642340.1"/>
    <property type="molecule type" value="Genomic_DNA"/>
</dbReference>
<comment type="subcellular location">
    <subcellularLocation>
        <location evidence="1">Membrane</location>
        <topology evidence="1">Multi-pass membrane protein</topology>
    </subcellularLocation>
</comment>
<keyword evidence="4 5" id="KW-0472">Membrane</keyword>
<comment type="caution">
    <text evidence="7">The sequence shown here is derived from an EMBL/GenBank/DDBJ whole genome shotgun (WGS) entry which is preliminary data.</text>
</comment>
<dbReference type="Proteomes" id="UP001597052">
    <property type="component" value="Unassembled WGS sequence"/>
</dbReference>
<feature type="transmembrane region" description="Helical" evidence="5">
    <location>
        <begin position="171"/>
        <end position="193"/>
    </location>
</feature>
<evidence type="ECO:0000256" key="1">
    <source>
        <dbReference type="ARBA" id="ARBA00004141"/>
    </source>
</evidence>
<keyword evidence="8" id="KW-1185">Reference proteome</keyword>
<dbReference type="InterPro" id="IPR006977">
    <property type="entry name" value="Yip1_dom"/>
</dbReference>
<reference evidence="7 8" key="1">
    <citation type="journal article" date="2019" name="Int. J. Syst. Evol. Microbiol.">
        <title>The Global Catalogue of Microorganisms (GCM) 10K type strain sequencing project: providing services to taxonomists for standard genome sequencing and annotation.</title>
        <authorList>
            <consortium name="The Broad Institute Genomics Platform"/>
            <consortium name="The Broad Institute Genome Sequencing Center for Infectious Disease"/>
            <person name="Wu L."/>
            <person name="Ma J."/>
        </authorList>
    </citation>
    <scope>NUCLEOTIDE SEQUENCE [LARGE SCALE GENOMIC DNA]</scope>
    <source>
        <strain evidence="7 8">CGMCC 1.10593</strain>
    </source>
</reference>
<protein>
    <submittedName>
        <fullName evidence="7">YIP1 family protein</fullName>
    </submittedName>
</protein>
<evidence type="ECO:0000256" key="3">
    <source>
        <dbReference type="ARBA" id="ARBA00022989"/>
    </source>
</evidence>
<dbReference type="Pfam" id="PF04893">
    <property type="entry name" value="Yip1"/>
    <property type="match status" value="1"/>
</dbReference>
<evidence type="ECO:0000256" key="5">
    <source>
        <dbReference type="SAM" id="Phobius"/>
    </source>
</evidence>
<dbReference type="GO" id="GO:0016020">
    <property type="term" value="C:membrane"/>
    <property type="evidence" value="ECO:0007669"/>
    <property type="project" value="UniProtKB-SubCell"/>
</dbReference>
<organism evidence="7 8">
    <name type="scientific">Halohasta litorea</name>
    <dbReference type="NCBI Taxonomy" id="869891"/>
    <lineage>
        <taxon>Archaea</taxon>
        <taxon>Methanobacteriati</taxon>
        <taxon>Methanobacteriota</taxon>
        <taxon>Stenosarchaea group</taxon>
        <taxon>Halobacteria</taxon>
        <taxon>Halobacteriales</taxon>
        <taxon>Haloferacaceae</taxon>
        <taxon>Halohasta</taxon>
    </lineage>
</organism>
<evidence type="ECO:0000256" key="4">
    <source>
        <dbReference type="ARBA" id="ARBA00023136"/>
    </source>
</evidence>
<dbReference type="AlphaFoldDB" id="A0ABD6D955"/>
<accession>A0ABD6D955</accession>
<sequence length="205" mass="20940">MTTWVETPGGGRDRGPGGMVRAWGEVLTRPRRFFANGVAPGDQAPGLSFAIVVALTYVGGLLAVQPDRVFAEDRIPIIADSVGLTAVFVLLVTAVVAAPALLHLVSAIQTVVLMGLVEDRAGVSETVQVIGYATAPCVFAWIPVPGVAALCGLYGTGLLIVGLAVVHRTTLVRAALAGVLPAVLVFGVGFGAVRGGRMAIKAFGG</sequence>
<evidence type="ECO:0000256" key="2">
    <source>
        <dbReference type="ARBA" id="ARBA00022692"/>
    </source>
</evidence>
<keyword evidence="3 5" id="KW-1133">Transmembrane helix</keyword>